<dbReference type="PANTHER" id="PTHR47014:SF1">
    <property type="entry name" value="PLECKSTRIN HOMOLOGY DOMAIN-CONTAINING FAMILY S MEMBER 1"/>
    <property type="match status" value="1"/>
</dbReference>
<feature type="region of interest" description="Disordered" evidence="1">
    <location>
        <begin position="169"/>
        <end position="207"/>
    </location>
</feature>
<accession>A0A9Q0EK23</accession>
<protein>
    <submittedName>
        <fullName evidence="2">Uncharacterized protein</fullName>
    </submittedName>
</protein>
<dbReference type="Proteomes" id="UP001148018">
    <property type="component" value="Unassembled WGS sequence"/>
</dbReference>
<reference evidence="2" key="1">
    <citation type="submission" date="2022-07" db="EMBL/GenBank/DDBJ databases">
        <title>Chromosome-level genome of Muraenolepis orangiensis.</title>
        <authorList>
            <person name="Kim J."/>
        </authorList>
    </citation>
    <scope>NUCLEOTIDE SEQUENCE</scope>
    <source>
        <strain evidence="2">KU_S4_2022</strain>
        <tissue evidence="2">Muscle</tissue>
    </source>
</reference>
<dbReference type="PANTHER" id="PTHR47014">
    <property type="entry name" value="PLECKSTRIN HOMOLOGY DOMAIN-CONTAINING FAMILY S MEMBER 1"/>
    <property type="match status" value="1"/>
</dbReference>
<dbReference type="OrthoDB" id="9900190at2759"/>
<dbReference type="InterPro" id="IPR042986">
    <property type="entry name" value="PLEKHS1"/>
</dbReference>
<comment type="caution">
    <text evidence="2">The sequence shown here is derived from an EMBL/GenBank/DDBJ whole genome shotgun (WGS) entry which is preliminary data.</text>
</comment>
<feature type="compositionally biased region" description="Low complexity" evidence="1">
    <location>
        <begin position="413"/>
        <end position="424"/>
    </location>
</feature>
<feature type="non-terminal residue" evidence="2">
    <location>
        <position position="1"/>
    </location>
</feature>
<dbReference type="AlphaFoldDB" id="A0A9Q0EK23"/>
<feature type="region of interest" description="Disordered" evidence="1">
    <location>
        <begin position="288"/>
        <end position="431"/>
    </location>
</feature>
<evidence type="ECO:0000313" key="3">
    <source>
        <dbReference type="Proteomes" id="UP001148018"/>
    </source>
</evidence>
<feature type="compositionally biased region" description="Polar residues" evidence="1">
    <location>
        <begin position="306"/>
        <end position="319"/>
    </location>
</feature>
<keyword evidence="3" id="KW-1185">Reference proteome</keyword>
<proteinExistence type="predicted"/>
<dbReference type="EMBL" id="JANIIK010000040">
    <property type="protein sequence ID" value="KAJ3607718.1"/>
    <property type="molecule type" value="Genomic_DNA"/>
</dbReference>
<feature type="region of interest" description="Disordered" evidence="1">
    <location>
        <begin position="220"/>
        <end position="274"/>
    </location>
</feature>
<gene>
    <name evidence="2" type="ORF">NHX12_024769</name>
</gene>
<sequence>MATQSKPATPNQVTEVKNGYLFKSPPCNLLKREEYPYEDWDLNHETGSHPRPKSEPLNPIYDYPRAYLTTQLIKEPDDHYMAMVKVVCDAELPTQWPLSLPAVTNASQSSVLSPEEQELTVRQADLKKHLTLSEVAGRLCVSTWTGKPLGLFQEGDRVLALNDLLTLSSTTSSVEPSKTRSVGARGHRAADGELSGTMEAPGADSTVGGLKEAISAHQLHNNNNDVEDGVGDPTPSSPGEEEICLDSAEGNHAPLGPNRADAEPDVQNDARAEPSHDIADTTTQHLVQAPAGDKGVPGAGDDASSRDNLQPSPPSCSDVTSEHLPATTSTSGDLLTLEEVNDTPPTPPPAAAVPQDEDVTLSPEGLTESSPANRDGTGETGAFPSSARRPPEPSPPTNPADSGSVPNGPCTTSSDSAVSSVASSPQTHSSDYAAVRSHALSSPYDTDCSRKLISEIQRSLSQESLLDELESEILACRLPGSTGDGGGGGGGPGGKGNRPLNGLPKEQQEEEAMIAFEKCVQHKYTQQEKAIKRLLDENKKHQDLILGICSEKDTMRDELKKRGEMERLHVATISK</sequence>
<feature type="region of interest" description="Disordered" evidence="1">
    <location>
        <begin position="477"/>
        <end position="503"/>
    </location>
</feature>
<organism evidence="2 3">
    <name type="scientific">Muraenolepis orangiensis</name>
    <name type="common">Patagonian moray cod</name>
    <dbReference type="NCBI Taxonomy" id="630683"/>
    <lineage>
        <taxon>Eukaryota</taxon>
        <taxon>Metazoa</taxon>
        <taxon>Chordata</taxon>
        <taxon>Craniata</taxon>
        <taxon>Vertebrata</taxon>
        <taxon>Euteleostomi</taxon>
        <taxon>Actinopterygii</taxon>
        <taxon>Neopterygii</taxon>
        <taxon>Teleostei</taxon>
        <taxon>Neoteleostei</taxon>
        <taxon>Acanthomorphata</taxon>
        <taxon>Zeiogadaria</taxon>
        <taxon>Gadariae</taxon>
        <taxon>Gadiformes</taxon>
        <taxon>Muraenolepidoidei</taxon>
        <taxon>Muraenolepididae</taxon>
        <taxon>Muraenolepis</taxon>
    </lineage>
</organism>
<feature type="compositionally biased region" description="Gly residues" evidence="1">
    <location>
        <begin position="482"/>
        <end position="496"/>
    </location>
</feature>
<evidence type="ECO:0000256" key="1">
    <source>
        <dbReference type="SAM" id="MobiDB-lite"/>
    </source>
</evidence>
<evidence type="ECO:0000313" key="2">
    <source>
        <dbReference type="EMBL" id="KAJ3607718.1"/>
    </source>
</evidence>
<name>A0A9Q0EK23_9TELE</name>